<accession>A0A2D4MN31</accession>
<reference evidence="8" key="2">
    <citation type="submission" date="2017-11" db="EMBL/GenBank/DDBJ databases">
        <title>Coralsnake Venomics: Analyses of Venom Gland Transcriptomes and Proteomes of Six Brazilian Taxa.</title>
        <authorList>
            <person name="Aird S.D."/>
            <person name="Jorge da Silva N."/>
            <person name="Qiu L."/>
            <person name="Villar-Briones A."/>
            <person name="Aparecida-Saddi V."/>
            <person name="Campos-Telles M.P."/>
            <person name="Grau M."/>
            <person name="Mikheyev A.S."/>
        </authorList>
    </citation>
    <scope>NUCLEOTIDE SEQUENCE</scope>
    <source>
        <tissue evidence="8">Venom_gland</tissue>
    </source>
</reference>
<keyword evidence="4" id="KW-1015">Disulfide bond</keyword>
<keyword evidence="5" id="KW-0175">Coiled coil</keyword>
<keyword evidence="6" id="KW-0732">Signal</keyword>
<dbReference type="EMBL" id="IACM01106811">
    <property type="protein sequence ID" value="LAB34821.1"/>
    <property type="molecule type" value="Transcribed_RNA"/>
</dbReference>
<evidence type="ECO:0000256" key="5">
    <source>
        <dbReference type="SAM" id="Coils"/>
    </source>
</evidence>
<dbReference type="InterPro" id="IPR016187">
    <property type="entry name" value="CTDL_fold"/>
</dbReference>
<dbReference type="InterPro" id="IPR016186">
    <property type="entry name" value="C-type_lectin-like/link_sf"/>
</dbReference>
<dbReference type="PROSITE" id="PS50041">
    <property type="entry name" value="C_TYPE_LECTIN_2"/>
    <property type="match status" value="1"/>
</dbReference>
<evidence type="ECO:0000256" key="1">
    <source>
        <dbReference type="ARBA" id="ARBA00004613"/>
    </source>
</evidence>
<organism evidence="8">
    <name type="scientific">Micrurus spixii</name>
    <name type="common">Amazon coral snake</name>
    <dbReference type="NCBI Taxonomy" id="129469"/>
    <lineage>
        <taxon>Eukaryota</taxon>
        <taxon>Metazoa</taxon>
        <taxon>Chordata</taxon>
        <taxon>Craniata</taxon>
        <taxon>Vertebrata</taxon>
        <taxon>Euteleostomi</taxon>
        <taxon>Lepidosauria</taxon>
        <taxon>Squamata</taxon>
        <taxon>Bifurcata</taxon>
        <taxon>Unidentata</taxon>
        <taxon>Episquamata</taxon>
        <taxon>Toxicofera</taxon>
        <taxon>Serpentes</taxon>
        <taxon>Colubroidea</taxon>
        <taxon>Elapidae</taxon>
        <taxon>Elapinae</taxon>
        <taxon>Micrurus</taxon>
    </lineage>
</organism>
<sequence>MHLILLLSSLLLLGTSLANGHDTDPEGQLLNSVAAAVERLEKKIKQVENTILTVHRARSFGSGSERLYVTNKEVRNFAAVVNICARAGGRIPSPQLQNENKAFASVLERHNKGAYLVVSDSAKFTNWAAGEPNNAGGTKECVVADVQGAWRSGSCEEDLLVVCEFSFI</sequence>
<dbReference type="Gene3D" id="3.10.100.10">
    <property type="entry name" value="Mannose-Binding Protein A, subunit A"/>
    <property type="match status" value="1"/>
</dbReference>
<feature type="chain" id="PRO_5013676188" description="C-type lectin domain-containing protein" evidence="6">
    <location>
        <begin position="21"/>
        <end position="168"/>
    </location>
</feature>
<dbReference type="InterPro" id="IPR018378">
    <property type="entry name" value="C-type_lectin_CS"/>
</dbReference>
<proteinExistence type="inferred from homology"/>
<protein>
    <recommendedName>
        <fullName evidence="7">C-type lectin domain-containing protein</fullName>
    </recommendedName>
</protein>
<feature type="domain" description="C-type lectin" evidence="7">
    <location>
        <begin position="68"/>
        <end position="164"/>
    </location>
</feature>
<dbReference type="GO" id="GO:0005576">
    <property type="term" value="C:extracellular region"/>
    <property type="evidence" value="ECO:0007669"/>
    <property type="project" value="UniProtKB-SubCell"/>
</dbReference>
<evidence type="ECO:0000256" key="3">
    <source>
        <dbReference type="ARBA" id="ARBA00022525"/>
    </source>
</evidence>
<comment type="similarity">
    <text evidence="2">Belongs to the true venom lectin family.</text>
</comment>
<dbReference type="Pfam" id="PF00059">
    <property type="entry name" value="Lectin_C"/>
    <property type="match status" value="1"/>
</dbReference>
<comment type="subcellular location">
    <subcellularLocation>
        <location evidence="1">Secreted</location>
    </subcellularLocation>
</comment>
<dbReference type="AlphaFoldDB" id="A0A2D4MN31"/>
<dbReference type="InterPro" id="IPR001304">
    <property type="entry name" value="C-type_lectin-like"/>
</dbReference>
<name>A0A2D4MN31_9SAUR</name>
<evidence type="ECO:0000256" key="6">
    <source>
        <dbReference type="SAM" id="SignalP"/>
    </source>
</evidence>
<feature type="coiled-coil region" evidence="5">
    <location>
        <begin position="30"/>
        <end position="57"/>
    </location>
</feature>
<evidence type="ECO:0000259" key="7">
    <source>
        <dbReference type="PROSITE" id="PS50041"/>
    </source>
</evidence>
<feature type="signal peptide" evidence="6">
    <location>
        <begin position="1"/>
        <end position="20"/>
    </location>
</feature>
<dbReference type="PROSITE" id="PS00615">
    <property type="entry name" value="C_TYPE_LECTIN_1"/>
    <property type="match status" value="1"/>
</dbReference>
<dbReference type="SUPFAM" id="SSF56436">
    <property type="entry name" value="C-type lectin-like"/>
    <property type="match status" value="1"/>
</dbReference>
<keyword evidence="3" id="KW-0964">Secreted</keyword>
<evidence type="ECO:0000256" key="4">
    <source>
        <dbReference type="ARBA" id="ARBA00023157"/>
    </source>
</evidence>
<reference evidence="8" key="1">
    <citation type="submission" date="2017-07" db="EMBL/GenBank/DDBJ databases">
        <authorList>
            <person name="Mikheyev A."/>
            <person name="Grau M."/>
        </authorList>
    </citation>
    <scope>NUCLEOTIDE SEQUENCE</scope>
    <source>
        <tissue evidence="8">Venom_gland</tissue>
    </source>
</reference>
<evidence type="ECO:0000313" key="8">
    <source>
        <dbReference type="EMBL" id="LAB34821.1"/>
    </source>
</evidence>
<evidence type="ECO:0000256" key="2">
    <source>
        <dbReference type="ARBA" id="ARBA00006250"/>
    </source>
</evidence>